<feature type="transmembrane region" description="Helical" evidence="8">
    <location>
        <begin position="101"/>
        <end position="122"/>
    </location>
</feature>
<dbReference type="Proteomes" id="UP000439550">
    <property type="component" value="Unassembled WGS sequence"/>
</dbReference>
<dbReference type="PANTHER" id="PTHR30472">
    <property type="entry name" value="FERRIC ENTEROBACTIN TRANSPORT SYSTEM PERMEASE PROTEIN"/>
    <property type="match status" value="1"/>
</dbReference>
<protein>
    <submittedName>
        <fullName evidence="9">Iron chelate uptake ABC transporter family permease subunit</fullName>
    </submittedName>
</protein>
<keyword evidence="10" id="KW-1185">Reference proteome</keyword>
<feature type="transmembrane region" description="Helical" evidence="8">
    <location>
        <begin position="263"/>
        <end position="283"/>
    </location>
</feature>
<comment type="similarity">
    <text evidence="2">Belongs to the binding-protein-dependent transport system permease family. FecCD subfamily.</text>
</comment>
<feature type="transmembrane region" description="Helical" evidence="8">
    <location>
        <begin position="41"/>
        <end position="61"/>
    </location>
</feature>
<dbReference type="SUPFAM" id="SSF81345">
    <property type="entry name" value="ABC transporter involved in vitamin B12 uptake, BtuC"/>
    <property type="match status" value="1"/>
</dbReference>
<evidence type="ECO:0000256" key="1">
    <source>
        <dbReference type="ARBA" id="ARBA00004651"/>
    </source>
</evidence>
<evidence type="ECO:0000256" key="3">
    <source>
        <dbReference type="ARBA" id="ARBA00022448"/>
    </source>
</evidence>
<evidence type="ECO:0000256" key="4">
    <source>
        <dbReference type="ARBA" id="ARBA00022475"/>
    </source>
</evidence>
<accession>A0A7X2CZX2</accession>
<evidence type="ECO:0000256" key="8">
    <source>
        <dbReference type="SAM" id="Phobius"/>
    </source>
</evidence>
<dbReference type="AlphaFoldDB" id="A0A7X2CZX2"/>
<dbReference type="RefSeq" id="WP_153495058.1">
    <property type="nucleotide sequence ID" value="NZ_CAXYUY010000009.1"/>
</dbReference>
<feature type="transmembrane region" description="Helical" evidence="8">
    <location>
        <begin position="175"/>
        <end position="196"/>
    </location>
</feature>
<dbReference type="GO" id="GO:0022857">
    <property type="term" value="F:transmembrane transporter activity"/>
    <property type="evidence" value="ECO:0007669"/>
    <property type="project" value="InterPro"/>
</dbReference>
<dbReference type="InterPro" id="IPR000522">
    <property type="entry name" value="ABC_transptr_permease_BtuC"/>
</dbReference>
<evidence type="ECO:0000256" key="2">
    <source>
        <dbReference type="ARBA" id="ARBA00007935"/>
    </source>
</evidence>
<evidence type="ECO:0000256" key="7">
    <source>
        <dbReference type="ARBA" id="ARBA00023136"/>
    </source>
</evidence>
<organism evidence="9 10">
    <name type="scientific">Lactococcus hircilactis</name>
    <dbReference type="NCBI Taxonomy" id="1494462"/>
    <lineage>
        <taxon>Bacteria</taxon>
        <taxon>Bacillati</taxon>
        <taxon>Bacillota</taxon>
        <taxon>Bacilli</taxon>
        <taxon>Lactobacillales</taxon>
        <taxon>Streptococcaceae</taxon>
        <taxon>Lactococcus</taxon>
    </lineage>
</organism>
<keyword evidence="6 8" id="KW-1133">Transmembrane helix</keyword>
<name>A0A7X2CZX2_9LACT</name>
<evidence type="ECO:0000256" key="5">
    <source>
        <dbReference type="ARBA" id="ARBA00022692"/>
    </source>
</evidence>
<keyword evidence="5 8" id="KW-0812">Transmembrane</keyword>
<dbReference type="Pfam" id="PF01032">
    <property type="entry name" value="FecCD"/>
    <property type="match status" value="1"/>
</dbReference>
<feature type="transmembrane region" description="Helical" evidence="8">
    <location>
        <begin position="6"/>
        <end position="29"/>
    </location>
</feature>
<evidence type="ECO:0000256" key="6">
    <source>
        <dbReference type="ARBA" id="ARBA00022989"/>
    </source>
</evidence>
<reference evidence="9 10" key="1">
    <citation type="submission" date="2019-10" db="EMBL/GenBank/DDBJ databases">
        <authorList>
            <person name="Dong K."/>
        </authorList>
    </citation>
    <scope>NUCLEOTIDE SEQUENCE [LARGE SCALE GENOMIC DNA]</scope>
    <source>
        <strain evidence="9 10">DSM 28960</strain>
    </source>
</reference>
<feature type="transmembrane region" description="Helical" evidence="8">
    <location>
        <begin position="128"/>
        <end position="154"/>
    </location>
</feature>
<dbReference type="PROSITE" id="PS51257">
    <property type="entry name" value="PROKAR_LIPOPROTEIN"/>
    <property type="match status" value="1"/>
</dbReference>
<evidence type="ECO:0000313" key="10">
    <source>
        <dbReference type="Proteomes" id="UP000439550"/>
    </source>
</evidence>
<keyword evidence="4" id="KW-1003">Cell membrane</keyword>
<evidence type="ECO:0000313" key="9">
    <source>
        <dbReference type="EMBL" id="MQW38691.1"/>
    </source>
</evidence>
<gene>
    <name evidence="9" type="ORF">GHI93_01835</name>
</gene>
<dbReference type="OrthoDB" id="9796260at2"/>
<proteinExistence type="inferred from homology"/>
<dbReference type="GO" id="GO:0005886">
    <property type="term" value="C:plasma membrane"/>
    <property type="evidence" value="ECO:0007669"/>
    <property type="project" value="UniProtKB-SubCell"/>
</dbReference>
<sequence>MRQKIILFFLSLLLISSCLFFLTYQTYGNLDFALILRGKKILAFILVGIACGFSTISFQTLTQNKLLTPSILGIDALYVFIQTSTLFLFASQQLTQTNSLLSFFLSMISMVFLSTSLAFLLIKKFNQNLFLFLMIGMILGTFFNNTSSFMQVLLDPNEYDHLQNKLFANFSNVKADHLLVASILILIFCLLLFIIAPKLDVLNLGNDRAVNLGIKLRSLQLLTLFAISSLVGLSTALVGPTSFLGFISVNITYQMMKTHRHRLLFLCASLVSTLLLIFGEFLVEHLFSFNATLNVIIEFTGGCYFIGQILYERRNNTI</sequence>
<dbReference type="PANTHER" id="PTHR30472:SF19">
    <property type="entry name" value="PETROBACTIN IMPORT SYSTEM PERMEASE PROTEIN YCLO"/>
    <property type="match status" value="1"/>
</dbReference>
<keyword evidence="7 8" id="KW-0472">Membrane</keyword>
<dbReference type="InterPro" id="IPR037294">
    <property type="entry name" value="ABC_BtuC-like"/>
</dbReference>
<dbReference type="Gene3D" id="1.10.3470.10">
    <property type="entry name" value="ABC transporter involved in vitamin B12 uptake, BtuC"/>
    <property type="match status" value="1"/>
</dbReference>
<comment type="caution">
    <text evidence="9">The sequence shown here is derived from an EMBL/GenBank/DDBJ whole genome shotgun (WGS) entry which is preliminary data.</text>
</comment>
<feature type="transmembrane region" description="Helical" evidence="8">
    <location>
        <begin position="67"/>
        <end position="89"/>
    </location>
</feature>
<keyword evidence="3" id="KW-0813">Transport</keyword>
<dbReference type="GO" id="GO:0033214">
    <property type="term" value="P:siderophore-iron import into cell"/>
    <property type="evidence" value="ECO:0007669"/>
    <property type="project" value="TreeGrafter"/>
</dbReference>
<dbReference type="EMBL" id="WITJ01000002">
    <property type="protein sequence ID" value="MQW38691.1"/>
    <property type="molecule type" value="Genomic_DNA"/>
</dbReference>
<feature type="transmembrane region" description="Helical" evidence="8">
    <location>
        <begin position="289"/>
        <end position="311"/>
    </location>
</feature>
<dbReference type="CDD" id="cd06550">
    <property type="entry name" value="TM_ABC_iron-siderophores_like"/>
    <property type="match status" value="1"/>
</dbReference>
<comment type="subcellular location">
    <subcellularLocation>
        <location evidence="1">Cell membrane</location>
        <topology evidence="1">Multi-pass membrane protein</topology>
    </subcellularLocation>
</comment>